<organism evidence="6 7">
    <name type="scientific">Flaviflexus ciconiae</name>
    <dbReference type="NCBI Taxonomy" id="2496867"/>
    <lineage>
        <taxon>Bacteria</taxon>
        <taxon>Bacillati</taxon>
        <taxon>Actinomycetota</taxon>
        <taxon>Actinomycetes</taxon>
        <taxon>Actinomycetales</taxon>
        <taxon>Actinomycetaceae</taxon>
        <taxon>Flaviflexus</taxon>
    </lineage>
</organism>
<dbReference type="AlphaFoldDB" id="A0A3Q9G274"/>
<dbReference type="InterPro" id="IPR011010">
    <property type="entry name" value="DNA_brk_join_enz"/>
</dbReference>
<sequence>MRSYLDNHLLPRWGKVPLKQITTQDVTMWLADELSPDHEGARKKTFQLFRAILSHAVDNELIGRNPCIRAHAKTVNTVRVSRRHAPRRVTSDELTAVLEVIAPSTRLIVRVLAHTGIRVGELRELRWSDIDLDLGLIRIRRGVTGDGGTLSKESEPKTPAGVRTVYIRNGLLDDLRAHVQTAPMTGVNGLVFPSPADPRKHFRENTIRRNIKRACEKAGVQHFSPHDLRNTFATLAGRAPGVSVRDVQAALGHTTPSMALRYMKSDEEQQTKVAEGVASQLTAVNQPGTVASLDARRASTQ</sequence>
<dbReference type="PANTHER" id="PTHR30629">
    <property type="entry name" value="PROPHAGE INTEGRASE"/>
    <property type="match status" value="1"/>
</dbReference>
<evidence type="ECO:0000256" key="2">
    <source>
        <dbReference type="ARBA" id="ARBA00022908"/>
    </source>
</evidence>
<accession>A0A3Q9G274</accession>
<evidence type="ECO:0000313" key="7">
    <source>
        <dbReference type="Proteomes" id="UP000280344"/>
    </source>
</evidence>
<dbReference type="CDD" id="cd01189">
    <property type="entry name" value="INT_ICEBs1_C_like"/>
    <property type="match status" value="1"/>
</dbReference>
<evidence type="ECO:0000256" key="3">
    <source>
        <dbReference type="ARBA" id="ARBA00023125"/>
    </source>
</evidence>
<dbReference type="GO" id="GO:0003677">
    <property type="term" value="F:DNA binding"/>
    <property type="evidence" value="ECO:0007669"/>
    <property type="project" value="UniProtKB-KW"/>
</dbReference>
<gene>
    <name evidence="6" type="ORF">EJ997_07900</name>
</gene>
<comment type="similarity">
    <text evidence="1">Belongs to the 'phage' integrase family.</text>
</comment>
<keyword evidence="7" id="KW-1185">Reference proteome</keyword>
<dbReference type="EMBL" id="CP034593">
    <property type="protein sequence ID" value="AZQ77266.1"/>
    <property type="molecule type" value="Genomic_DNA"/>
</dbReference>
<keyword evidence="3" id="KW-0238">DNA-binding</keyword>
<dbReference type="Gene3D" id="1.10.443.10">
    <property type="entry name" value="Intergrase catalytic core"/>
    <property type="match status" value="1"/>
</dbReference>
<dbReference type="OrthoDB" id="148546at2"/>
<reference evidence="6 7" key="1">
    <citation type="submission" date="2018-12" db="EMBL/GenBank/DDBJ databases">
        <title>Complete genome sequence of Flaviflexus sp. H23T48.</title>
        <authorList>
            <person name="Bae J.-W."/>
            <person name="Lee J.-Y."/>
        </authorList>
    </citation>
    <scope>NUCLEOTIDE SEQUENCE [LARGE SCALE GENOMIC DNA]</scope>
    <source>
        <strain evidence="6 7">H23T48</strain>
    </source>
</reference>
<feature type="domain" description="Tyr recombinase" evidence="5">
    <location>
        <begin position="84"/>
        <end position="275"/>
    </location>
</feature>
<evidence type="ECO:0000259" key="5">
    <source>
        <dbReference type="PROSITE" id="PS51898"/>
    </source>
</evidence>
<evidence type="ECO:0000256" key="1">
    <source>
        <dbReference type="ARBA" id="ARBA00008857"/>
    </source>
</evidence>
<dbReference type="InterPro" id="IPR010998">
    <property type="entry name" value="Integrase_recombinase_N"/>
</dbReference>
<dbReference type="Proteomes" id="UP000280344">
    <property type="component" value="Chromosome"/>
</dbReference>
<dbReference type="GO" id="GO:0006310">
    <property type="term" value="P:DNA recombination"/>
    <property type="evidence" value="ECO:0007669"/>
    <property type="project" value="UniProtKB-KW"/>
</dbReference>
<dbReference type="InterPro" id="IPR002104">
    <property type="entry name" value="Integrase_catalytic"/>
</dbReference>
<evidence type="ECO:0000256" key="4">
    <source>
        <dbReference type="ARBA" id="ARBA00023172"/>
    </source>
</evidence>
<dbReference type="Pfam" id="PF00589">
    <property type="entry name" value="Phage_integrase"/>
    <property type="match status" value="1"/>
</dbReference>
<dbReference type="SUPFAM" id="SSF56349">
    <property type="entry name" value="DNA breaking-rejoining enzymes"/>
    <property type="match status" value="1"/>
</dbReference>
<dbReference type="InterPro" id="IPR013762">
    <property type="entry name" value="Integrase-like_cat_sf"/>
</dbReference>
<dbReference type="PROSITE" id="PS51898">
    <property type="entry name" value="TYR_RECOMBINASE"/>
    <property type="match status" value="1"/>
</dbReference>
<name>A0A3Q9G274_9ACTO</name>
<keyword evidence="4" id="KW-0233">DNA recombination</keyword>
<protein>
    <submittedName>
        <fullName evidence="6">Site-specific integrase</fullName>
    </submittedName>
</protein>
<proteinExistence type="inferred from homology"/>
<dbReference type="InterPro" id="IPR050808">
    <property type="entry name" value="Phage_Integrase"/>
</dbReference>
<dbReference type="KEGG" id="flh:EJ997_07900"/>
<dbReference type="Gene3D" id="1.10.150.130">
    <property type="match status" value="1"/>
</dbReference>
<evidence type="ECO:0000313" key="6">
    <source>
        <dbReference type="EMBL" id="AZQ77266.1"/>
    </source>
</evidence>
<dbReference type="GO" id="GO:0015074">
    <property type="term" value="P:DNA integration"/>
    <property type="evidence" value="ECO:0007669"/>
    <property type="project" value="UniProtKB-KW"/>
</dbReference>
<keyword evidence="2" id="KW-0229">DNA integration</keyword>
<dbReference type="PANTHER" id="PTHR30629:SF2">
    <property type="entry name" value="PROPHAGE INTEGRASE INTS-RELATED"/>
    <property type="match status" value="1"/>
</dbReference>